<organism evidence="1 2">
    <name type="scientific">Racocetra fulgida</name>
    <dbReference type="NCBI Taxonomy" id="60492"/>
    <lineage>
        <taxon>Eukaryota</taxon>
        <taxon>Fungi</taxon>
        <taxon>Fungi incertae sedis</taxon>
        <taxon>Mucoromycota</taxon>
        <taxon>Glomeromycotina</taxon>
        <taxon>Glomeromycetes</taxon>
        <taxon>Diversisporales</taxon>
        <taxon>Gigasporaceae</taxon>
        <taxon>Racocetra</taxon>
    </lineage>
</organism>
<protein>
    <submittedName>
        <fullName evidence="1">1708_t:CDS:1</fullName>
    </submittedName>
</protein>
<dbReference type="EMBL" id="CAJVPZ010009587">
    <property type="protein sequence ID" value="CAG8610707.1"/>
    <property type="molecule type" value="Genomic_DNA"/>
</dbReference>
<dbReference type="AlphaFoldDB" id="A0A9N9CP08"/>
<keyword evidence="2" id="KW-1185">Reference proteome</keyword>
<dbReference type="OrthoDB" id="262547at2759"/>
<accession>A0A9N9CP08</accession>
<comment type="caution">
    <text evidence="1">The sequence shown here is derived from an EMBL/GenBank/DDBJ whole genome shotgun (WGS) entry which is preliminary data.</text>
</comment>
<sequence length="88" mass="9102">HGTDNAKLPPPPSVDATDHSTLATGNIGLGFGLTALAAFCSALGESINNDLEKTDGIDKNLPTTVVRSDDAHRLRNLGIQIAIALALQ</sequence>
<gene>
    <name evidence="1" type="ORF">RFULGI_LOCUS6966</name>
</gene>
<feature type="non-terminal residue" evidence="1">
    <location>
        <position position="88"/>
    </location>
</feature>
<name>A0A9N9CP08_9GLOM</name>
<evidence type="ECO:0000313" key="1">
    <source>
        <dbReference type="EMBL" id="CAG8610707.1"/>
    </source>
</evidence>
<evidence type="ECO:0000313" key="2">
    <source>
        <dbReference type="Proteomes" id="UP000789396"/>
    </source>
</evidence>
<proteinExistence type="predicted"/>
<dbReference type="Proteomes" id="UP000789396">
    <property type="component" value="Unassembled WGS sequence"/>
</dbReference>
<reference evidence="1" key="1">
    <citation type="submission" date="2021-06" db="EMBL/GenBank/DDBJ databases">
        <authorList>
            <person name="Kallberg Y."/>
            <person name="Tangrot J."/>
            <person name="Rosling A."/>
        </authorList>
    </citation>
    <scope>NUCLEOTIDE SEQUENCE</scope>
    <source>
        <strain evidence="1">IN212</strain>
    </source>
</reference>